<dbReference type="PANTHER" id="PTHR31500">
    <property type="entry name" value="AT-HOOK MOTIF NUCLEAR-LOCALIZED PROTEIN 9"/>
    <property type="match status" value="1"/>
</dbReference>
<dbReference type="GO" id="GO:0005634">
    <property type="term" value="C:nucleus"/>
    <property type="evidence" value="ECO:0007669"/>
    <property type="project" value="UniProtKB-SubCell"/>
</dbReference>
<feature type="compositionally biased region" description="Gly residues" evidence="7">
    <location>
        <begin position="1"/>
        <end position="11"/>
    </location>
</feature>
<evidence type="ECO:0000259" key="8">
    <source>
        <dbReference type="PROSITE" id="PS51742"/>
    </source>
</evidence>
<dbReference type="Gene3D" id="3.30.1330.80">
    <property type="entry name" value="Hypothetical protein, similar to alpha- acetolactate decarboxylase, domain 2"/>
    <property type="match status" value="1"/>
</dbReference>
<proteinExistence type="predicted"/>
<feature type="domain" description="PPC" evidence="8">
    <location>
        <begin position="173"/>
        <end position="315"/>
    </location>
</feature>
<comment type="domain">
    <text evidence="6">The PPC domain mediates interactions between AHL proteins.</text>
</comment>
<feature type="compositionally biased region" description="Low complexity" evidence="7">
    <location>
        <begin position="82"/>
        <end position="93"/>
    </location>
</feature>
<dbReference type="SUPFAM" id="SSF117856">
    <property type="entry name" value="AF0104/ALDC/Ptd012-like"/>
    <property type="match status" value="1"/>
</dbReference>
<dbReference type="PANTHER" id="PTHR31500:SF64">
    <property type="entry name" value="AT-HOOK MOTIF NUCLEAR-LOCALIZED PROTEIN 12-RELATED"/>
    <property type="match status" value="1"/>
</dbReference>
<dbReference type="CDD" id="cd11378">
    <property type="entry name" value="DUF296"/>
    <property type="match status" value="1"/>
</dbReference>
<evidence type="ECO:0000256" key="3">
    <source>
        <dbReference type="ARBA" id="ARBA00023125"/>
    </source>
</evidence>
<dbReference type="InterPro" id="IPR039605">
    <property type="entry name" value="AHL"/>
</dbReference>
<evidence type="ECO:0000256" key="1">
    <source>
        <dbReference type="ARBA" id="ARBA00003687"/>
    </source>
</evidence>
<feature type="region of interest" description="Disordered" evidence="7">
    <location>
        <begin position="302"/>
        <end position="365"/>
    </location>
</feature>
<feature type="compositionally biased region" description="Polar residues" evidence="7">
    <location>
        <begin position="124"/>
        <end position="146"/>
    </location>
</feature>
<evidence type="ECO:0000256" key="6">
    <source>
        <dbReference type="RuleBase" id="RU367031"/>
    </source>
</evidence>
<dbReference type="GO" id="GO:0003680">
    <property type="term" value="F:minor groove of adenine-thymine-rich DNA binding"/>
    <property type="evidence" value="ECO:0007669"/>
    <property type="project" value="UniProtKB-UniRule"/>
</dbReference>
<comment type="function">
    <text evidence="1 6">Transcription factor that specifically binds AT-rich DNA sequences related to the nuclear matrix attachment regions (MARs).</text>
</comment>
<keyword evidence="3 6" id="KW-0238">DNA-binding</keyword>
<dbReference type="OrthoDB" id="1101183at2759"/>
<reference evidence="9 10" key="1">
    <citation type="submission" date="2019-04" db="EMBL/GenBank/DDBJ databases">
        <title>An improved genome assembly and genetic linkage map for asparagus bean, Vigna unguiculata ssp. sesquipedialis.</title>
        <authorList>
            <person name="Xia Q."/>
            <person name="Zhang R."/>
            <person name="Dong Y."/>
        </authorList>
    </citation>
    <scope>NUCLEOTIDE SEQUENCE [LARGE SCALE GENOMIC DNA]</scope>
    <source>
        <tissue evidence="9">Leaf</tissue>
    </source>
</reference>
<dbReference type="PRINTS" id="PR00929">
    <property type="entry name" value="ATHOOK"/>
</dbReference>
<comment type="subcellular location">
    <subcellularLocation>
        <location evidence="6">Nucleus</location>
    </subcellularLocation>
</comment>
<feature type="compositionally biased region" description="Low complexity" evidence="7">
    <location>
        <begin position="34"/>
        <end position="43"/>
    </location>
</feature>
<dbReference type="Proteomes" id="UP000501690">
    <property type="component" value="Linkage Group LG4"/>
</dbReference>
<evidence type="ECO:0000256" key="5">
    <source>
        <dbReference type="ARBA" id="ARBA00023242"/>
    </source>
</evidence>
<dbReference type="PROSITE" id="PS51742">
    <property type="entry name" value="PPC"/>
    <property type="match status" value="1"/>
</dbReference>
<organism evidence="9 10">
    <name type="scientific">Vigna unguiculata</name>
    <name type="common">Cowpea</name>
    <dbReference type="NCBI Taxonomy" id="3917"/>
    <lineage>
        <taxon>Eukaryota</taxon>
        <taxon>Viridiplantae</taxon>
        <taxon>Streptophyta</taxon>
        <taxon>Embryophyta</taxon>
        <taxon>Tracheophyta</taxon>
        <taxon>Spermatophyta</taxon>
        <taxon>Magnoliopsida</taxon>
        <taxon>eudicotyledons</taxon>
        <taxon>Gunneridae</taxon>
        <taxon>Pentapetalae</taxon>
        <taxon>rosids</taxon>
        <taxon>fabids</taxon>
        <taxon>Fabales</taxon>
        <taxon>Fabaceae</taxon>
        <taxon>Papilionoideae</taxon>
        <taxon>50 kb inversion clade</taxon>
        <taxon>NPAAA clade</taxon>
        <taxon>indigoferoid/millettioid clade</taxon>
        <taxon>Phaseoleae</taxon>
        <taxon>Vigna</taxon>
    </lineage>
</organism>
<dbReference type="InterPro" id="IPR017956">
    <property type="entry name" value="AT_hook_DNA-bd_motif"/>
</dbReference>
<sequence length="365" mass="37185">MDGREGMGFPGGSAPYYMQHRGGVSGSGPGTGTPSGFQPPSGFRALSNVSSGSTFSLEAKPQPQSQPQPQPQLGGFGHGINLGSSPGINLGSSPNGGGGSAMSSSGEAVKKKRGRPRKYGPDSGTVSLRLSPLSATANSTPGSGNPSEKRPRGRPPGSGRKQQLANLGEWMNSSAGLAFSPHVITVAVGEDIVAKLFAFSQQRPRALCILSGTGTVSSVTLRQPASTSISVSYEGRFQILCLSGSYLVAEEGGPRSRTGGMSVSLSSPDGHIVGGGVASLIAASPVQVVVCSFVYSGSKPKTKQVTTATKENSSEPQSSEKLASPASAPPNQNYSSPAPGMWPAQSRPLEVKSAHPHTGIDLTRG</sequence>
<feature type="region of interest" description="Disordered" evidence="7">
    <location>
        <begin position="1"/>
        <end position="162"/>
    </location>
</feature>
<evidence type="ECO:0000256" key="2">
    <source>
        <dbReference type="ARBA" id="ARBA00023015"/>
    </source>
</evidence>
<dbReference type="Pfam" id="PF03479">
    <property type="entry name" value="PCC"/>
    <property type="match status" value="1"/>
</dbReference>
<keyword evidence="2 6" id="KW-0805">Transcription regulation</keyword>
<feature type="compositionally biased region" description="Polar residues" evidence="7">
    <location>
        <begin position="47"/>
        <end position="56"/>
    </location>
</feature>
<gene>
    <name evidence="9" type="ORF">DEO72_LG4g2625</name>
</gene>
<dbReference type="AlphaFoldDB" id="A0A4D6LTD5"/>
<evidence type="ECO:0000313" key="9">
    <source>
        <dbReference type="EMBL" id="QCD91658.1"/>
    </source>
</evidence>
<dbReference type="EMBL" id="CP039348">
    <property type="protein sequence ID" value="QCD91658.1"/>
    <property type="molecule type" value="Genomic_DNA"/>
</dbReference>
<feature type="compositionally biased region" description="Polar residues" evidence="7">
    <location>
        <begin position="303"/>
        <end position="321"/>
    </location>
</feature>
<dbReference type="Gramene" id="Vigun02g175900.1.v1.2">
    <property type="protein sequence ID" value="Vigun02g175900.1.v1.2"/>
    <property type="gene ID" value="Vigun02g175900.v1.2"/>
</dbReference>
<keyword evidence="10" id="KW-1185">Reference proteome</keyword>
<accession>A0A4D6LTD5</accession>
<feature type="compositionally biased region" description="Gly residues" evidence="7">
    <location>
        <begin position="23"/>
        <end position="33"/>
    </location>
</feature>
<keyword evidence="4 6" id="KW-0804">Transcription</keyword>
<evidence type="ECO:0000256" key="7">
    <source>
        <dbReference type="SAM" id="MobiDB-lite"/>
    </source>
</evidence>
<evidence type="ECO:0000313" key="10">
    <source>
        <dbReference type="Proteomes" id="UP000501690"/>
    </source>
</evidence>
<keyword evidence="5 6" id="KW-0539">Nucleus</keyword>
<evidence type="ECO:0000256" key="4">
    <source>
        <dbReference type="ARBA" id="ARBA00023163"/>
    </source>
</evidence>
<dbReference type="InterPro" id="IPR005175">
    <property type="entry name" value="PPC_dom"/>
</dbReference>
<name>A0A4D6LTD5_VIGUN</name>
<protein>
    <recommendedName>
        <fullName evidence="6">AT-hook motif nuclear-localized protein</fullName>
    </recommendedName>
</protein>